<dbReference type="Proteomes" id="UP001215598">
    <property type="component" value="Unassembled WGS sequence"/>
</dbReference>
<proteinExistence type="predicted"/>
<protein>
    <submittedName>
        <fullName evidence="1">Uncharacterized protein</fullName>
    </submittedName>
</protein>
<dbReference type="EMBL" id="JARKIB010000086">
    <property type="protein sequence ID" value="KAJ7744600.1"/>
    <property type="molecule type" value="Genomic_DNA"/>
</dbReference>
<accession>A0AAD7N410</accession>
<keyword evidence="2" id="KW-1185">Reference proteome</keyword>
<sequence>MESLLQDSLMITILSFTFLHFTSLGPENLRTKNSFLRFFSTQPSVFPLNNDPTDPKFPSQSVCLEVDFEAVPLNCERHNQLTKVRVESGRLAQLGRTIVAWAQATEFTYNSQVG</sequence>
<evidence type="ECO:0000313" key="2">
    <source>
        <dbReference type="Proteomes" id="UP001215598"/>
    </source>
</evidence>
<evidence type="ECO:0000313" key="1">
    <source>
        <dbReference type="EMBL" id="KAJ7744600.1"/>
    </source>
</evidence>
<dbReference type="AlphaFoldDB" id="A0AAD7N410"/>
<reference evidence="1" key="1">
    <citation type="submission" date="2023-03" db="EMBL/GenBank/DDBJ databases">
        <title>Massive genome expansion in bonnet fungi (Mycena s.s.) driven by repeated elements and novel gene families across ecological guilds.</title>
        <authorList>
            <consortium name="Lawrence Berkeley National Laboratory"/>
            <person name="Harder C.B."/>
            <person name="Miyauchi S."/>
            <person name="Viragh M."/>
            <person name="Kuo A."/>
            <person name="Thoen E."/>
            <person name="Andreopoulos B."/>
            <person name="Lu D."/>
            <person name="Skrede I."/>
            <person name="Drula E."/>
            <person name="Henrissat B."/>
            <person name="Morin E."/>
            <person name="Kohler A."/>
            <person name="Barry K."/>
            <person name="LaButti K."/>
            <person name="Morin E."/>
            <person name="Salamov A."/>
            <person name="Lipzen A."/>
            <person name="Mereny Z."/>
            <person name="Hegedus B."/>
            <person name="Baldrian P."/>
            <person name="Stursova M."/>
            <person name="Weitz H."/>
            <person name="Taylor A."/>
            <person name="Grigoriev I.V."/>
            <person name="Nagy L.G."/>
            <person name="Martin F."/>
            <person name="Kauserud H."/>
        </authorList>
    </citation>
    <scope>NUCLEOTIDE SEQUENCE</scope>
    <source>
        <strain evidence="1">CBHHK182m</strain>
    </source>
</reference>
<name>A0AAD7N410_9AGAR</name>
<gene>
    <name evidence="1" type="ORF">B0H16DRAFT_1463103</name>
</gene>
<organism evidence="1 2">
    <name type="scientific">Mycena metata</name>
    <dbReference type="NCBI Taxonomy" id="1033252"/>
    <lineage>
        <taxon>Eukaryota</taxon>
        <taxon>Fungi</taxon>
        <taxon>Dikarya</taxon>
        <taxon>Basidiomycota</taxon>
        <taxon>Agaricomycotina</taxon>
        <taxon>Agaricomycetes</taxon>
        <taxon>Agaricomycetidae</taxon>
        <taxon>Agaricales</taxon>
        <taxon>Marasmiineae</taxon>
        <taxon>Mycenaceae</taxon>
        <taxon>Mycena</taxon>
    </lineage>
</organism>
<comment type="caution">
    <text evidence="1">The sequence shown here is derived from an EMBL/GenBank/DDBJ whole genome shotgun (WGS) entry which is preliminary data.</text>
</comment>